<dbReference type="RefSeq" id="WP_108603909.1">
    <property type="nucleotide sequence ID" value="NZ_CP026604.1"/>
</dbReference>
<evidence type="ECO:0000313" key="4">
    <source>
        <dbReference type="Proteomes" id="UP000244441"/>
    </source>
</evidence>
<proteinExistence type="predicted"/>
<organism evidence="3 4">
    <name type="scientific">Saccharobesus litoralis</name>
    <dbReference type="NCBI Taxonomy" id="2172099"/>
    <lineage>
        <taxon>Bacteria</taxon>
        <taxon>Pseudomonadati</taxon>
        <taxon>Pseudomonadota</taxon>
        <taxon>Gammaproteobacteria</taxon>
        <taxon>Alteromonadales</taxon>
        <taxon>Alteromonadaceae</taxon>
        <taxon>Saccharobesus</taxon>
    </lineage>
</organism>
<evidence type="ECO:0000256" key="1">
    <source>
        <dbReference type="SAM" id="SignalP"/>
    </source>
</evidence>
<dbReference type="OrthoDB" id="6385278at2"/>
<reference evidence="3 4" key="1">
    <citation type="submission" date="2018-01" db="EMBL/GenBank/DDBJ databases">
        <title>Genome sequence of a Cantenovulum-like bacteria.</title>
        <authorList>
            <person name="Tan W.R."/>
            <person name="Lau N.-S."/>
            <person name="Go F."/>
            <person name="Amirul A.-A.A."/>
        </authorList>
    </citation>
    <scope>NUCLEOTIDE SEQUENCE [LARGE SCALE GENOMIC DNA]</scope>
    <source>
        <strain evidence="3 4">CCB-QB4</strain>
    </source>
</reference>
<evidence type="ECO:0000313" key="3">
    <source>
        <dbReference type="EMBL" id="AWB67843.1"/>
    </source>
</evidence>
<name>A0A2S0VUI1_9ALTE</name>
<dbReference type="KEGG" id="cate:C2869_16045"/>
<feature type="signal peptide" evidence="1">
    <location>
        <begin position="1"/>
        <end position="23"/>
    </location>
</feature>
<feature type="domain" description="ExoP galactose-binding-like" evidence="2">
    <location>
        <begin position="42"/>
        <end position="206"/>
    </location>
</feature>
<protein>
    <recommendedName>
        <fullName evidence="2">ExoP galactose-binding-like domain-containing protein</fullName>
    </recommendedName>
</protein>
<feature type="chain" id="PRO_5015527543" description="ExoP galactose-binding-like domain-containing protein" evidence="1">
    <location>
        <begin position="24"/>
        <end position="219"/>
    </location>
</feature>
<sequence length="219" mass="24182">MFQQLTKTLAVASLILISSNSLAFSNDPVSSYIHNGQPVGAWKLSIGNAMNYYIPMKEMEAKTERGNLEITPTKKQSDNDAINIKWRGKKVKNEWGGNTLGDSFVAIGKNKIDLEPVKDLAALVLDLRVLRSPNENVTLTMQCKYSNKCKGTYHLKSILKKLPKKEWTYLPIPLNCIGQGDFDFSAITNFSIATQGKLEIEVANIGLTGLQEGDKGCAK</sequence>
<dbReference type="InterPro" id="IPR041443">
    <property type="entry name" value="Exop_C"/>
</dbReference>
<keyword evidence="4" id="KW-1185">Reference proteome</keyword>
<accession>A0A2S0VUI1</accession>
<dbReference type="Pfam" id="PF18559">
    <property type="entry name" value="Exop_C"/>
    <property type="match status" value="1"/>
</dbReference>
<keyword evidence="1" id="KW-0732">Signal</keyword>
<evidence type="ECO:0000259" key="2">
    <source>
        <dbReference type="Pfam" id="PF18559"/>
    </source>
</evidence>
<dbReference type="Gene3D" id="2.60.120.430">
    <property type="entry name" value="Galactose-binding lectin"/>
    <property type="match status" value="1"/>
</dbReference>
<dbReference type="EMBL" id="CP026604">
    <property type="protein sequence ID" value="AWB67843.1"/>
    <property type="molecule type" value="Genomic_DNA"/>
</dbReference>
<dbReference type="AlphaFoldDB" id="A0A2S0VUI1"/>
<dbReference type="Proteomes" id="UP000244441">
    <property type="component" value="Chromosome"/>
</dbReference>
<gene>
    <name evidence="3" type="ORF">C2869_16045</name>
</gene>